<dbReference type="Pfam" id="PF07714">
    <property type="entry name" value="PK_Tyr_Ser-Thr"/>
    <property type="match status" value="1"/>
</dbReference>
<evidence type="ECO:0000313" key="3">
    <source>
        <dbReference type="Proteomes" id="UP000316621"/>
    </source>
</evidence>
<dbReference type="EMBL" id="CM010723">
    <property type="protein sequence ID" value="RZC77342.1"/>
    <property type="molecule type" value="Genomic_DNA"/>
</dbReference>
<dbReference type="AlphaFoldDB" id="A0A4Y7KY79"/>
<keyword evidence="3" id="KW-1185">Reference proteome</keyword>
<organism evidence="2 3">
    <name type="scientific">Papaver somniferum</name>
    <name type="common">Opium poppy</name>
    <dbReference type="NCBI Taxonomy" id="3469"/>
    <lineage>
        <taxon>Eukaryota</taxon>
        <taxon>Viridiplantae</taxon>
        <taxon>Streptophyta</taxon>
        <taxon>Embryophyta</taxon>
        <taxon>Tracheophyta</taxon>
        <taxon>Spermatophyta</taxon>
        <taxon>Magnoliopsida</taxon>
        <taxon>Ranunculales</taxon>
        <taxon>Papaveraceae</taxon>
        <taxon>Papaveroideae</taxon>
        <taxon>Papaver</taxon>
    </lineage>
</organism>
<dbReference type="PROSITE" id="PS50011">
    <property type="entry name" value="PROTEIN_KINASE_DOM"/>
    <property type="match status" value="1"/>
</dbReference>
<gene>
    <name evidence="2" type="ORF">C5167_001515</name>
</gene>
<dbReference type="PANTHER" id="PTHR46863:SF1">
    <property type="entry name" value="PROTEIN KINASE SUPERFAMILY PROTEIN"/>
    <property type="match status" value="1"/>
</dbReference>
<protein>
    <recommendedName>
        <fullName evidence="1">Protein kinase domain-containing protein</fullName>
    </recommendedName>
</protein>
<dbReference type="InterPro" id="IPR001245">
    <property type="entry name" value="Ser-Thr/Tyr_kinase_cat_dom"/>
</dbReference>
<dbReference type="GO" id="GO:0004672">
    <property type="term" value="F:protein kinase activity"/>
    <property type="evidence" value="ECO:0007669"/>
    <property type="project" value="InterPro"/>
</dbReference>
<dbReference type="Gene3D" id="1.10.510.10">
    <property type="entry name" value="Transferase(Phosphotransferase) domain 1"/>
    <property type="match status" value="1"/>
</dbReference>
<accession>A0A4Y7KY79</accession>
<dbReference type="SUPFAM" id="SSF56112">
    <property type="entry name" value="Protein kinase-like (PK-like)"/>
    <property type="match status" value="1"/>
</dbReference>
<dbReference type="Gramene" id="RZC77342">
    <property type="protein sequence ID" value="RZC77342"/>
    <property type="gene ID" value="C5167_001515"/>
</dbReference>
<dbReference type="GO" id="GO:0005524">
    <property type="term" value="F:ATP binding"/>
    <property type="evidence" value="ECO:0007669"/>
    <property type="project" value="InterPro"/>
</dbReference>
<evidence type="ECO:0000313" key="2">
    <source>
        <dbReference type="EMBL" id="RZC77342.1"/>
    </source>
</evidence>
<feature type="domain" description="Protein kinase" evidence="1">
    <location>
        <begin position="1"/>
        <end position="95"/>
    </location>
</feature>
<dbReference type="InterPro" id="IPR011009">
    <property type="entry name" value="Kinase-like_dom_sf"/>
</dbReference>
<sequence length="95" mass="11081">MSPEYLVDGIATQKSDVYAFGVVIFELLSGEEPIRVIFDKQNGQYRNVSVIETAREAVESEDFERIRRWIDRRLKDSFPVDIAKKSDFCRVRMCT</sequence>
<dbReference type="Proteomes" id="UP000316621">
    <property type="component" value="Chromosome 9"/>
</dbReference>
<dbReference type="InterPro" id="IPR000719">
    <property type="entry name" value="Prot_kinase_dom"/>
</dbReference>
<proteinExistence type="predicted"/>
<dbReference type="PANTHER" id="PTHR46863">
    <property type="entry name" value="OS09G0572100 PROTEIN"/>
    <property type="match status" value="1"/>
</dbReference>
<evidence type="ECO:0000259" key="1">
    <source>
        <dbReference type="PROSITE" id="PS50011"/>
    </source>
</evidence>
<dbReference type="OMA" id="DPNGHES"/>
<reference evidence="2 3" key="1">
    <citation type="journal article" date="2018" name="Science">
        <title>The opium poppy genome and morphinan production.</title>
        <authorList>
            <person name="Guo L."/>
            <person name="Winzer T."/>
            <person name="Yang X."/>
            <person name="Li Y."/>
            <person name="Ning Z."/>
            <person name="He Z."/>
            <person name="Teodor R."/>
            <person name="Lu Y."/>
            <person name="Bowser T.A."/>
            <person name="Graham I.A."/>
            <person name="Ye K."/>
        </authorList>
    </citation>
    <scope>NUCLEOTIDE SEQUENCE [LARGE SCALE GENOMIC DNA]</scope>
    <source>
        <strain evidence="3">cv. HN1</strain>
        <tissue evidence="2">Leaves</tissue>
    </source>
</reference>
<name>A0A4Y7KY79_PAPSO</name>